<dbReference type="SUPFAM" id="SSF51735">
    <property type="entry name" value="NAD(P)-binding Rossmann-fold domains"/>
    <property type="match status" value="1"/>
</dbReference>
<dbReference type="InterPro" id="IPR036291">
    <property type="entry name" value="NAD(P)-bd_dom_sf"/>
</dbReference>
<evidence type="ECO:0000313" key="3">
    <source>
        <dbReference type="EMBL" id="BDZ49969.1"/>
    </source>
</evidence>
<organism evidence="3 4">
    <name type="scientific">Frondihabitans sucicola</name>
    <dbReference type="NCBI Taxonomy" id="1268041"/>
    <lineage>
        <taxon>Bacteria</taxon>
        <taxon>Bacillati</taxon>
        <taxon>Actinomycetota</taxon>
        <taxon>Actinomycetes</taxon>
        <taxon>Micrococcales</taxon>
        <taxon>Microbacteriaceae</taxon>
        <taxon>Frondihabitans</taxon>
    </lineage>
</organism>
<dbReference type="InterPro" id="IPR001509">
    <property type="entry name" value="Epimerase_deHydtase"/>
</dbReference>
<dbReference type="PANTHER" id="PTHR48079">
    <property type="entry name" value="PROTEIN YEEZ"/>
    <property type="match status" value="1"/>
</dbReference>
<dbReference type="InterPro" id="IPR016040">
    <property type="entry name" value="NAD(P)-bd_dom"/>
</dbReference>
<protein>
    <recommendedName>
        <fullName evidence="5">NAD-dependent epimerase/dehydratase family protein</fullName>
    </recommendedName>
</protein>
<feature type="domain" description="NAD(P)-binding" evidence="2">
    <location>
        <begin position="7"/>
        <end position="89"/>
    </location>
</feature>
<feature type="domain" description="NAD-dependent epimerase/dehydratase" evidence="1">
    <location>
        <begin position="142"/>
        <end position="201"/>
    </location>
</feature>
<dbReference type="RefSeq" id="WP_286346633.1">
    <property type="nucleotide sequence ID" value="NZ_AP027732.1"/>
</dbReference>
<dbReference type="Pfam" id="PF13460">
    <property type="entry name" value="NAD_binding_10"/>
    <property type="match status" value="1"/>
</dbReference>
<evidence type="ECO:0008006" key="5">
    <source>
        <dbReference type="Google" id="ProtNLM"/>
    </source>
</evidence>
<evidence type="ECO:0000259" key="1">
    <source>
        <dbReference type="Pfam" id="PF01370"/>
    </source>
</evidence>
<accession>A0ABN6XYB7</accession>
<evidence type="ECO:0000313" key="4">
    <source>
        <dbReference type="Proteomes" id="UP001321486"/>
    </source>
</evidence>
<dbReference type="Pfam" id="PF01370">
    <property type="entry name" value="Epimerase"/>
    <property type="match status" value="1"/>
</dbReference>
<proteinExistence type="predicted"/>
<keyword evidence="4" id="KW-1185">Reference proteome</keyword>
<dbReference type="Proteomes" id="UP001321486">
    <property type="component" value="Chromosome"/>
</dbReference>
<name>A0ABN6XYB7_9MICO</name>
<dbReference type="PANTHER" id="PTHR48079:SF6">
    <property type="entry name" value="NAD(P)-BINDING DOMAIN-CONTAINING PROTEIN-RELATED"/>
    <property type="match status" value="1"/>
</dbReference>
<dbReference type="Gene3D" id="3.40.50.720">
    <property type="entry name" value="NAD(P)-binding Rossmann-like Domain"/>
    <property type="match status" value="1"/>
</dbReference>
<dbReference type="EMBL" id="AP027732">
    <property type="protein sequence ID" value="BDZ49969.1"/>
    <property type="molecule type" value="Genomic_DNA"/>
</dbReference>
<evidence type="ECO:0000259" key="2">
    <source>
        <dbReference type="Pfam" id="PF13460"/>
    </source>
</evidence>
<dbReference type="InterPro" id="IPR051783">
    <property type="entry name" value="NAD(P)-dependent_oxidoreduct"/>
</dbReference>
<reference evidence="4" key="1">
    <citation type="journal article" date="2019" name="Int. J. Syst. Evol. Microbiol.">
        <title>The Global Catalogue of Microorganisms (GCM) 10K type strain sequencing project: providing services to taxonomists for standard genome sequencing and annotation.</title>
        <authorList>
            <consortium name="The Broad Institute Genomics Platform"/>
            <consortium name="The Broad Institute Genome Sequencing Center for Infectious Disease"/>
            <person name="Wu L."/>
            <person name="Ma J."/>
        </authorList>
    </citation>
    <scope>NUCLEOTIDE SEQUENCE [LARGE SCALE GENOMIC DNA]</scope>
    <source>
        <strain evidence="4">NBRC 108728</strain>
    </source>
</reference>
<gene>
    <name evidence="3" type="ORF">GCM10025867_22100</name>
</gene>
<sequence length="288" mass="29901">MSILLTGATGFIGSRVLRSLVAKGYDVTALVRTDAKAAAVSELGARSVVGDITDLDLLESLVVGADGVIHTASPGDETNGAVDSGVVDVVLRSLDGTDTPYVHTGGVWIYGSGADLVEDGPLQPLPITGWRVDIERRVRESGVRTTVIAPAIVYGHGAGIPAGLLGEGEILLVGDGSQHWTTVHVDDLADLYVLALQAAAADEYYLGASGQNPTVLELGEAAARGRSWPVVAETPDSARDRLSAAFADALLLDQQASGKHAREALGWNPSQPSLVDELESGSYLSLRA</sequence>